<reference evidence="1 2" key="1">
    <citation type="journal article" date="2019" name="Int. J. Syst. Evol. Microbiol.">
        <title>Capsulimonas corticalis gen. nov., sp. nov., an aerobic capsulated bacterium, of a novel bacterial order, Capsulimonadales ord. nov., of the class Armatimonadia of the phylum Armatimonadetes.</title>
        <authorList>
            <person name="Li J."/>
            <person name="Kudo C."/>
            <person name="Tonouchi A."/>
        </authorList>
    </citation>
    <scope>NUCLEOTIDE SEQUENCE [LARGE SCALE GENOMIC DNA]</scope>
    <source>
        <strain evidence="1 2">AX-7</strain>
    </source>
</reference>
<gene>
    <name evidence="1" type="ORF">CCAX7_60330</name>
</gene>
<protein>
    <submittedName>
        <fullName evidence="1">Uncharacterized protein</fullName>
    </submittedName>
</protein>
<name>A0A9N7L9S8_9BACT</name>
<keyword evidence="2" id="KW-1185">Reference proteome</keyword>
<organism evidence="1 2">
    <name type="scientific">Capsulimonas corticalis</name>
    <dbReference type="NCBI Taxonomy" id="2219043"/>
    <lineage>
        <taxon>Bacteria</taxon>
        <taxon>Bacillati</taxon>
        <taxon>Armatimonadota</taxon>
        <taxon>Armatimonadia</taxon>
        <taxon>Capsulimonadales</taxon>
        <taxon>Capsulimonadaceae</taxon>
        <taxon>Capsulimonas</taxon>
    </lineage>
</organism>
<evidence type="ECO:0000313" key="2">
    <source>
        <dbReference type="Proteomes" id="UP000287394"/>
    </source>
</evidence>
<sequence>MGIDAGESVQLTLLDTVGNSDCFAHERRISLEAEMRTLRKRYGPASVVSGSLLLKSSKVNLWTHALTKRRDERVRVSTDQFGIPVRYSRSERSTYDSGRYEITRVIDQWRSSTWSWGKIAEVDAYRVMTEPDGTFELHRIGSEWRLRAMAD</sequence>
<accession>A0A9N7L9S8</accession>
<dbReference type="AlphaFoldDB" id="A0A9N7L9S8"/>
<dbReference type="KEGG" id="ccot:CCAX7_60330"/>
<proteinExistence type="predicted"/>
<dbReference type="EMBL" id="AP025739">
    <property type="protein sequence ID" value="BDI33982.1"/>
    <property type="molecule type" value="Genomic_DNA"/>
</dbReference>
<dbReference type="Proteomes" id="UP000287394">
    <property type="component" value="Chromosome"/>
</dbReference>
<evidence type="ECO:0000313" key="1">
    <source>
        <dbReference type="EMBL" id="BDI33982.1"/>
    </source>
</evidence>